<dbReference type="Proteomes" id="UP000021108">
    <property type="component" value="Unassembled WGS sequence"/>
</dbReference>
<dbReference type="EMBL" id="JEXD01000033">
    <property type="protein sequence ID" value="EXC05681.1"/>
    <property type="molecule type" value="Genomic_DNA"/>
</dbReference>
<dbReference type="PATRIC" id="fig|1310607.3.peg.3007"/>
<organism evidence="1 2">
    <name type="scientific">Acinetobacter baumannii 625974</name>
    <dbReference type="NCBI Taxonomy" id="1310607"/>
    <lineage>
        <taxon>Bacteria</taxon>
        <taxon>Pseudomonadati</taxon>
        <taxon>Pseudomonadota</taxon>
        <taxon>Gammaproteobacteria</taxon>
        <taxon>Moraxellales</taxon>
        <taxon>Moraxellaceae</taxon>
        <taxon>Acinetobacter</taxon>
        <taxon>Acinetobacter calcoaceticus/baumannii complex</taxon>
    </lineage>
</organism>
<protein>
    <submittedName>
        <fullName evidence="1">Uncharacterized protein</fullName>
    </submittedName>
</protein>
<name>A0A009Q7E2_ACIBA</name>
<proteinExistence type="predicted"/>
<reference evidence="1 2" key="1">
    <citation type="submission" date="2014-02" db="EMBL/GenBank/DDBJ databases">
        <title>Comparative genomics and transcriptomics to identify genetic mechanisms underlying the emergence of carbapenem resistant Acinetobacter baumannii (CRAb).</title>
        <authorList>
            <person name="Harris A.D."/>
            <person name="Johnson K.J."/>
            <person name="George J."/>
            <person name="Shefchek K."/>
            <person name="Daugherty S.C."/>
            <person name="Parankush S."/>
            <person name="Sadzewicz L."/>
            <person name="Tallon L."/>
            <person name="Sengamalay N."/>
            <person name="Hazen T.H."/>
            <person name="Rasko D.A."/>
        </authorList>
    </citation>
    <scope>NUCLEOTIDE SEQUENCE [LARGE SCALE GENOMIC DNA]</scope>
    <source>
        <strain evidence="1 2">625974</strain>
    </source>
</reference>
<comment type="caution">
    <text evidence="1">The sequence shown here is derived from an EMBL/GenBank/DDBJ whole genome shotgun (WGS) entry which is preliminary data.</text>
</comment>
<sequence length="62" mass="7430">MFVNEILFWEKKRHSKAYKDCAWHISSFIVAKVFGCNDLKPESANGPQTALKFMWCRYSFWH</sequence>
<gene>
    <name evidence="1" type="ORF">J506_3106</name>
</gene>
<evidence type="ECO:0000313" key="2">
    <source>
        <dbReference type="Proteomes" id="UP000021108"/>
    </source>
</evidence>
<evidence type="ECO:0000313" key="1">
    <source>
        <dbReference type="EMBL" id="EXC05681.1"/>
    </source>
</evidence>
<accession>A0A009Q7E2</accession>
<dbReference type="AlphaFoldDB" id="A0A009Q7E2"/>